<keyword evidence="5" id="KW-0804">Transcription</keyword>
<feature type="region of interest" description="Disordered" evidence="7">
    <location>
        <begin position="396"/>
        <end position="431"/>
    </location>
</feature>
<dbReference type="FunFam" id="2.20.25.80:FF:000006">
    <property type="entry name" value="WRKY transcription factor"/>
    <property type="match status" value="1"/>
</dbReference>
<keyword evidence="6" id="KW-0539">Nucleus</keyword>
<evidence type="ECO:0000313" key="10">
    <source>
        <dbReference type="Proteomes" id="UP000639772"/>
    </source>
</evidence>
<dbReference type="InterPro" id="IPR003657">
    <property type="entry name" value="WRKY_dom"/>
</dbReference>
<feature type="domain" description="WRKY" evidence="8">
    <location>
        <begin position="193"/>
        <end position="257"/>
    </location>
</feature>
<dbReference type="OrthoDB" id="5065855at2759"/>
<dbReference type="PANTHER" id="PTHR31221">
    <property type="entry name" value="WRKY TRANSCRIPTION FACTOR PROTEIN 1-RELATED"/>
    <property type="match status" value="1"/>
</dbReference>
<keyword evidence="3" id="KW-0805">Transcription regulation</keyword>
<evidence type="ECO:0000259" key="8">
    <source>
        <dbReference type="PROSITE" id="PS50811"/>
    </source>
</evidence>
<evidence type="ECO:0000256" key="5">
    <source>
        <dbReference type="ARBA" id="ARBA00023163"/>
    </source>
</evidence>
<proteinExistence type="predicted"/>
<dbReference type="FunFam" id="2.20.25.80:FF:000001">
    <property type="entry name" value="WRKY transcription factor 33"/>
    <property type="match status" value="1"/>
</dbReference>
<feature type="domain" description="WRKY" evidence="8">
    <location>
        <begin position="337"/>
        <end position="402"/>
    </location>
</feature>
<dbReference type="GO" id="GO:0003700">
    <property type="term" value="F:DNA-binding transcription factor activity"/>
    <property type="evidence" value="ECO:0007669"/>
    <property type="project" value="InterPro"/>
</dbReference>
<evidence type="ECO:0000256" key="7">
    <source>
        <dbReference type="SAM" id="MobiDB-lite"/>
    </source>
</evidence>
<comment type="caution">
    <text evidence="9">The sequence shown here is derived from an EMBL/GenBank/DDBJ whole genome shotgun (WGS) entry which is preliminary data.</text>
</comment>
<dbReference type="SMART" id="SM00774">
    <property type="entry name" value="WRKY"/>
    <property type="match status" value="2"/>
</dbReference>
<sequence length="509" mass="56255">MPFPSSPSIQLPLPLSLSPTCISPLLFRSQFMQSQSNTRATAPSLPLPHNLPQTMTSLGRPPHSGSCLVPSSEVPHGLANWFKTSGTPPPSLMPMSSSLSPSSFFSLTNGFSPSELLNSPMLLPSFPVDVCQFSTSPAAGTIPMQTFNTTVNSNFSIISQTQQPWSFQQPIHMNPSEENNKHCKATSIAPSLRDLRRSEDGYNWRKYGQKQVKGSENPRSYYKCTHPSCPTKKKVERSLDGHVTEIIYKGTHNHPKPQRTRRNSSSFGSHGLSPENSSASVGTDDLDLTHKRVRDGSDEEDESDAMKGSVEGDNYESNCASGNRTVREPKVVVQTTSDIDILDDGYRWRKYGQKVVKGNPNPRSYYKCTAIGCPVRKHVERASTNLREVITTYEGKHNHDVPAPRGIGSTVSRPIFDNNNNSSSSNNNNNNNNIATIRPIAILSHSSQATLGSILGSSHYGMETMGLSTRHESSISSIFSHQQQQKQVEMFSKTKEEPREEFFMDSYLS</sequence>
<dbReference type="GO" id="GO:0043565">
    <property type="term" value="F:sequence-specific DNA binding"/>
    <property type="evidence" value="ECO:0007669"/>
    <property type="project" value="InterPro"/>
</dbReference>
<evidence type="ECO:0000313" key="9">
    <source>
        <dbReference type="EMBL" id="KAG0465108.1"/>
    </source>
</evidence>
<evidence type="ECO:0000256" key="1">
    <source>
        <dbReference type="ARBA" id="ARBA00004123"/>
    </source>
</evidence>
<feature type="compositionally biased region" description="Basic residues" evidence="7">
    <location>
        <begin position="251"/>
        <end position="262"/>
    </location>
</feature>
<dbReference type="Gene3D" id="2.20.25.80">
    <property type="entry name" value="WRKY domain"/>
    <property type="match status" value="2"/>
</dbReference>
<protein>
    <recommendedName>
        <fullName evidence="8">WRKY domain-containing protein</fullName>
    </recommendedName>
</protein>
<keyword evidence="4" id="KW-0238">DNA-binding</keyword>
<gene>
    <name evidence="9" type="ORF">HPP92_019272</name>
</gene>
<dbReference type="PANTHER" id="PTHR31221:SF1">
    <property type="entry name" value="WRKY TRANSCRIPTION FACTOR 33-RELATED"/>
    <property type="match status" value="1"/>
</dbReference>
<dbReference type="PROSITE" id="PS50811">
    <property type="entry name" value="WRKY"/>
    <property type="match status" value="2"/>
</dbReference>
<dbReference type="AlphaFoldDB" id="A0A835Q9Z5"/>
<accession>A0A835Q9Z5</accession>
<dbReference type="Pfam" id="PF03106">
    <property type="entry name" value="WRKY"/>
    <property type="match status" value="2"/>
</dbReference>
<reference evidence="9 10" key="1">
    <citation type="journal article" date="2020" name="Nat. Food">
        <title>A phased Vanilla planifolia genome enables genetic improvement of flavour and production.</title>
        <authorList>
            <person name="Hasing T."/>
            <person name="Tang H."/>
            <person name="Brym M."/>
            <person name="Khazi F."/>
            <person name="Huang T."/>
            <person name="Chambers A.H."/>
        </authorList>
    </citation>
    <scope>NUCLEOTIDE SEQUENCE [LARGE SCALE GENOMIC DNA]</scope>
    <source>
        <tissue evidence="9">Leaf</tissue>
    </source>
</reference>
<feature type="region of interest" description="Disordered" evidence="7">
    <location>
        <begin position="248"/>
        <end position="323"/>
    </location>
</feature>
<feature type="compositionally biased region" description="Low complexity" evidence="7">
    <location>
        <begin position="418"/>
        <end position="431"/>
    </location>
</feature>
<dbReference type="InterPro" id="IPR044810">
    <property type="entry name" value="WRKY_plant"/>
</dbReference>
<feature type="compositionally biased region" description="Polar residues" evidence="7">
    <location>
        <begin position="263"/>
        <end position="281"/>
    </location>
</feature>
<keyword evidence="2" id="KW-0677">Repeat</keyword>
<evidence type="ECO:0000256" key="2">
    <source>
        <dbReference type="ARBA" id="ARBA00022737"/>
    </source>
</evidence>
<dbReference type="GO" id="GO:0005634">
    <property type="term" value="C:nucleus"/>
    <property type="evidence" value="ECO:0007669"/>
    <property type="project" value="UniProtKB-SubCell"/>
</dbReference>
<comment type="subcellular location">
    <subcellularLocation>
        <location evidence="1">Nucleus</location>
    </subcellularLocation>
</comment>
<dbReference type="Proteomes" id="UP000639772">
    <property type="component" value="Chromosome 10"/>
</dbReference>
<name>A0A835Q9Z5_VANPL</name>
<evidence type="ECO:0000256" key="4">
    <source>
        <dbReference type="ARBA" id="ARBA00023125"/>
    </source>
</evidence>
<dbReference type="SUPFAM" id="SSF118290">
    <property type="entry name" value="WRKY DNA-binding domain"/>
    <property type="match status" value="2"/>
</dbReference>
<dbReference type="InterPro" id="IPR036576">
    <property type="entry name" value="WRKY_dom_sf"/>
</dbReference>
<dbReference type="EMBL" id="JADCNM010000010">
    <property type="protein sequence ID" value="KAG0465108.1"/>
    <property type="molecule type" value="Genomic_DNA"/>
</dbReference>
<evidence type="ECO:0000256" key="3">
    <source>
        <dbReference type="ARBA" id="ARBA00023015"/>
    </source>
</evidence>
<feature type="compositionally biased region" description="Basic and acidic residues" evidence="7">
    <location>
        <begin position="287"/>
        <end position="296"/>
    </location>
</feature>
<organism evidence="9 10">
    <name type="scientific">Vanilla planifolia</name>
    <name type="common">Vanilla</name>
    <dbReference type="NCBI Taxonomy" id="51239"/>
    <lineage>
        <taxon>Eukaryota</taxon>
        <taxon>Viridiplantae</taxon>
        <taxon>Streptophyta</taxon>
        <taxon>Embryophyta</taxon>
        <taxon>Tracheophyta</taxon>
        <taxon>Spermatophyta</taxon>
        <taxon>Magnoliopsida</taxon>
        <taxon>Liliopsida</taxon>
        <taxon>Asparagales</taxon>
        <taxon>Orchidaceae</taxon>
        <taxon>Vanilloideae</taxon>
        <taxon>Vanilleae</taxon>
        <taxon>Vanilla</taxon>
    </lineage>
</organism>
<evidence type="ECO:0000256" key="6">
    <source>
        <dbReference type="ARBA" id="ARBA00023242"/>
    </source>
</evidence>